<keyword evidence="3 5" id="KW-0067">ATP-binding</keyword>
<evidence type="ECO:0000259" key="4">
    <source>
        <dbReference type="SMART" id="SM00382"/>
    </source>
</evidence>
<dbReference type="InterPro" id="IPR027417">
    <property type="entry name" value="P-loop_NTPase"/>
</dbReference>
<keyword evidence="2" id="KW-0547">Nucleotide-binding</keyword>
<comment type="caution">
    <text evidence="5">The sequence shown here is derived from an EMBL/GenBank/DDBJ whole genome shotgun (WGS) entry which is preliminary data.</text>
</comment>
<gene>
    <name evidence="5" type="ORF">H8E80_10080</name>
</gene>
<dbReference type="AlphaFoldDB" id="A0A8J6N9V2"/>
<dbReference type="EMBL" id="JACNLL010000100">
    <property type="protein sequence ID" value="MBC8200366.1"/>
    <property type="molecule type" value="Genomic_DNA"/>
</dbReference>
<evidence type="ECO:0000313" key="5">
    <source>
        <dbReference type="EMBL" id="MBC8200366.1"/>
    </source>
</evidence>
<proteinExistence type="inferred from homology"/>
<dbReference type="GO" id="GO:0005524">
    <property type="term" value="F:ATP binding"/>
    <property type="evidence" value="ECO:0007669"/>
    <property type="project" value="UniProtKB-KW"/>
</dbReference>
<dbReference type="Pfam" id="PF01695">
    <property type="entry name" value="IstB_IS21"/>
    <property type="match status" value="1"/>
</dbReference>
<dbReference type="InterPro" id="IPR003593">
    <property type="entry name" value="AAA+_ATPase"/>
</dbReference>
<protein>
    <submittedName>
        <fullName evidence="5">ATP-binding protein</fullName>
    </submittedName>
</protein>
<evidence type="ECO:0000313" key="6">
    <source>
        <dbReference type="Proteomes" id="UP000603545"/>
    </source>
</evidence>
<evidence type="ECO:0000256" key="1">
    <source>
        <dbReference type="ARBA" id="ARBA00008059"/>
    </source>
</evidence>
<dbReference type="SMART" id="SM00382">
    <property type="entry name" value="AAA"/>
    <property type="match status" value="1"/>
</dbReference>
<dbReference type="InterPro" id="IPR047661">
    <property type="entry name" value="IstB"/>
</dbReference>
<reference evidence="5 6" key="1">
    <citation type="submission" date="2020-08" db="EMBL/GenBank/DDBJ databases">
        <title>Bridging the membrane lipid divide: bacteria of the FCB group superphylum have the potential to synthesize archaeal ether lipids.</title>
        <authorList>
            <person name="Villanueva L."/>
            <person name="Von Meijenfeldt F.A.B."/>
            <person name="Westbye A.B."/>
            <person name="Yadav S."/>
            <person name="Hopmans E.C."/>
            <person name="Dutilh B.E."/>
            <person name="Sinninghe Damste J.S."/>
        </authorList>
    </citation>
    <scope>NUCLEOTIDE SEQUENCE [LARGE SCALE GENOMIC DNA]</scope>
    <source>
        <strain evidence="5">NIOZ-UU82</strain>
    </source>
</reference>
<dbReference type="CDD" id="cd00009">
    <property type="entry name" value="AAA"/>
    <property type="match status" value="1"/>
</dbReference>
<evidence type="ECO:0000256" key="3">
    <source>
        <dbReference type="ARBA" id="ARBA00022840"/>
    </source>
</evidence>
<dbReference type="Gene3D" id="3.40.50.300">
    <property type="entry name" value="P-loop containing nucleotide triphosphate hydrolases"/>
    <property type="match status" value="1"/>
</dbReference>
<dbReference type="PANTHER" id="PTHR30050">
    <property type="entry name" value="CHROMOSOMAL REPLICATION INITIATOR PROTEIN DNAA"/>
    <property type="match status" value="1"/>
</dbReference>
<evidence type="ECO:0000256" key="2">
    <source>
        <dbReference type="ARBA" id="ARBA00022741"/>
    </source>
</evidence>
<dbReference type="NCBIfam" id="NF038214">
    <property type="entry name" value="IS21_help_AAA"/>
    <property type="match status" value="1"/>
</dbReference>
<dbReference type="PIRSF" id="PIRSF003073">
    <property type="entry name" value="DNAC_TnpB_IstB"/>
    <property type="match status" value="1"/>
</dbReference>
<dbReference type="InterPro" id="IPR002611">
    <property type="entry name" value="IstB_ATP-bd"/>
</dbReference>
<comment type="similarity">
    <text evidence="1">Belongs to the IS21/IS1162 putative ATP-binding protein family.</text>
</comment>
<dbReference type="Proteomes" id="UP000603545">
    <property type="component" value="Unassembled WGS sequence"/>
</dbReference>
<dbReference type="InterPro" id="IPR028350">
    <property type="entry name" value="DNAC/IstB-like"/>
</dbReference>
<feature type="domain" description="AAA+ ATPase" evidence="4">
    <location>
        <begin position="101"/>
        <end position="236"/>
    </location>
</feature>
<dbReference type="SUPFAM" id="SSF52540">
    <property type="entry name" value="P-loop containing nucleoside triphosphate hydrolases"/>
    <property type="match status" value="1"/>
</dbReference>
<accession>A0A8J6N9V2</accession>
<name>A0A8J6N9V2_9BACT</name>
<sequence length="251" mass="29126">MENDLAQDIMVYSKGLRLPTFRKYYESAAIEAAREGLSFEQYLHGLLQQEYEARAENRKKTQIRQAGFPQLKYLQDLIREDLPKEAQIRLPQLERLEFIRKGQNLILAGNPGTGKTHLALGLGIKACMEGFRVLFTTVPRLLTQIRENRSEKTLLNLEHRFVKYDLVICDEFGYISYDKEGAELLFNHLSLRAGIKSTIITTNLSFERWPEIFGDPTLTAAIVDRLTHRAFLINMNGKSYRVKETRKWNEQ</sequence>
<organism evidence="5 6">
    <name type="scientific">Candidatus Desulfaltia bathyphila</name>
    <dbReference type="NCBI Taxonomy" id="2841697"/>
    <lineage>
        <taxon>Bacteria</taxon>
        <taxon>Pseudomonadati</taxon>
        <taxon>Thermodesulfobacteriota</taxon>
        <taxon>Desulfobacteria</taxon>
        <taxon>Desulfobacterales</taxon>
        <taxon>Desulfobacterales incertae sedis</taxon>
        <taxon>Candidatus Desulfaltia</taxon>
    </lineage>
</organism>
<dbReference type="PANTHER" id="PTHR30050:SF4">
    <property type="entry name" value="ATP-BINDING PROTEIN RV3427C IN INSERTION SEQUENCE-RELATED"/>
    <property type="match status" value="1"/>
</dbReference>
<dbReference type="GO" id="GO:0006260">
    <property type="term" value="P:DNA replication"/>
    <property type="evidence" value="ECO:0007669"/>
    <property type="project" value="TreeGrafter"/>
</dbReference>